<dbReference type="InterPro" id="IPR002293">
    <property type="entry name" value="AA/rel_permease1"/>
</dbReference>
<feature type="transmembrane region" description="Helical" evidence="5">
    <location>
        <begin position="232"/>
        <end position="252"/>
    </location>
</feature>
<feature type="transmembrane region" description="Helical" evidence="5">
    <location>
        <begin position="354"/>
        <end position="374"/>
    </location>
</feature>
<dbReference type="Gene3D" id="1.20.1740.10">
    <property type="entry name" value="Amino acid/polyamine transporter I"/>
    <property type="match status" value="1"/>
</dbReference>
<feature type="transmembrane region" description="Helical" evidence="5">
    <location>
        <begin position="413"/>
        <end position="429"/>
    </location>
</feature>
<evidence type="ECO:0000256" key="2">
    <source>
        <dbReference type="ARBA" id="ARBA00022692"/>
    </source>
</evidence>
<reference evidence="6 7" key="1">
    <citation type="journal article" date="2020" name="Microorganisms">
        <title>Osmotic Adaptation and Compatible Solute Biosynthesis of Phototrophic Bacteria as Revealed from Genome Analyses.</title>
        <authorList>
            <person name="Imhoff J.F."/>
            <person name="Rahn T."/>
            <person name="Kunzel S."/>
            <person name="Keller A."/>
            <person name="Neulinger S.C."/>
        </authorList>
    </citation>
    <scope>NUCLEOTIDE SEQUENCE [LARGE SCALE GENOMIC DNA]</scope>
    <source>
        <strain evidence="6 7">DSM 6210</strain>
    </source>
</reference>
<feature type="transmembrane region" description="Helical" evidence="5">
    <location>
        <begin position="20"/>
        <end position="39"/>
    </location>
</feature>
<dbReference type="InterPro" id="IPR050598">
    <property type="entry name" value="AminoAcid_Transporter"/>
</dbReference>
<feature type="transmembrane region" description="Helical" evidence="5">
    <location>
        <begin position="154"/>
        <end position="177"/>
    </location>
</feature>
<dbReference type="PANTHER" id="PTHR11785:SF512">
    <property type="entry name" value="SOBREMESA, ISOFORM B"/>
    <property type="match status" value="1"/>
</dbReference>
<feature type="transmembrane region" description="Helical" evidence="5">
    <location>
        <begin position="90"/>
        <end position="115"/>
    </location>
</feature>
<accession>A0ABS1CHH2</accession>
<evidence type="ECO:0000256" key="4">
    <source>
        <dbReference type="ARBA" id="ARBA00023136"/>
    </source>
</evidence>
<gene>
    <name evidence="6" type="ORF">CKO31_11310</name>
</gene>
<evidence type="ECO:0000256" key="5">
    <source>
        <dbReference type="SAM" id="Phobius"/>
    </source>
</evidence>
<feature type="transmembrane region" description="Helical" evidence="5">
    <location>
        <begin position="197"/>
        <end position="220"/>
    </location>
</feature>
<comment type="subcellular location">
    <subcellularLocation>
        <location evidence="1">Membrane</location>
        <topology evidence="1">Multi-pass membrane protein</topology>
    </subcellularLocation>
</comment>
<keyword evidence="2 5" id="KW-0812">Transmembrane</keyword>
<dbReference type="Proteomes" id="UP000748752">
    <property type="component" value="Unassembled WGS sequence"/>
</dbReference>
<dbReference type="PIRSF" id="PIRSF006060">
    <property type="entry name" value="AA_transporter"/>
    <property type="match status" value="1"/>
</dbReference>
<organism evidence="6 7">
    <name type="scientific">Thiohalocapsa halophila</name>
    <dbReference type="NCBI Taxonomy" id="69359"/>
    <lineage>
        <taxon>Bacteria</taxon>
        <taxon>Pseudomonadati</taxon>
        <taxon>Pseudomonadota</taxon>
        <taxon>Gammaproteobacteria</taxon>
        <taxon>Chromatiales</taxon>
        <taxon>Chromatiaceae</taxon>
        <taxon>Thiohalocapsa</taxon>
    </lineage>
</organism>
<feature type="transmembrane region" description="Helical" evidence="5">
    <location>
        <begin position="386"/>
        <end position="407"/>
    </location>
</feature>
<feature type="transmembrane region" description="Helical" evidence="5">
    <location>
        <begin position="282"/>
        <end position="301"/>
    </location>
</feature>
<dbReference type="EMBL" id="NRRV01000024">
    <property type="protein sequence ID" value="MBK1631315.1"/>
    <property type="molecule type" value="Genomic_DNA"/>
</dbReference>
<comment type="caution">
    <text evidence="6">The sequence shown here is derived from an EMBL/GenBank/DDBJ whole genome shotgun (WGS) entry which is preliminary data.</text>
</comment>
<feature type="transmembrane region" description="Helical" evidence="5">
    <location>
        <begin position="121"/>
        <end position="142"/>
    </location>
</feature>
<keyword evidence="3 5" id="KW-1133">Transmembrane helix</keyword>
<evidence type="ECO:0000313" key="6">
    <source>
        <dbReference type="EMBL" id="MBK1631315.1"/>
    </source>
</evidence>
<dbReference type="PANTHER" id="PTHR11785">
    <property type="entry name" value="AMINO ACID TRANSPORTER"/>
    <property type="match status" value="1"/>
</dbReference>
<evidence type="ECO:0000313" key="7">
    <source>
        <dbReference type="Proteomes" id="UP000748752"/>
    </source>
</evidence>
<proteinExistence type="predicted"/>
<feature type="transmembrane region" description="Helical" evidence="5">
    <location>
        <begin position="331"/>
        <end position="348"/>
    </location>
</feature>
<dbReference type="Pfam" id="PF13520">
    <property type="entry name" value="AA_permease_2"/>
    <property type="match status" value="1"/>
</dbReference>
<evidence type="ECO:0000256" key="1">
    <source>
        <dbReference type="ARBA" id="ARBA00004141"/>
    </source>
</evidence>
<dbReference type="RefSeq" id="WP_200237342.1">
    <property type="nucleotide sequence ID" value="NZ_NRRV01000024.1"/>
</dbReference>
<keyword evidence="7" id="KW-1185">Reference proteome</keyword>
<sequence>MRVAPARRAPQTFDLRAATLLVVANMIGTGVFTTLGLQAQGVHNGAALLLLWLLGGLVAACGALVYAELAAALPRSGGEYVYLRRSFSPAVGLIAGWISTTVGFAAPVALAAMAFGQYAATVVPVAPTPTAAVAVVVIAALHAFDVRLGTGFQVLMTLLKIVAILLFCAAGLLLPAAPGALTPLPDAGTAAAVFSPAFALSLVYVSYAYSGWNAATYVAAEVQSPQRLVPRALLLGTALVTLLYLLLNWVFLRSVPLDELAGTVEVGALSARWLFGEGGGRLISAMLALLLLSTISAMLLAGPRVFEAMAEDSPALGIFGARNRRGAPTRAVLLSLVLALVLILTGTFGAVLAFAGFTLMLSSLLTVLGALRLRHREPTLPRPFRIPWYPWPPLVYLCLTAAALLVVAWSNPAPVLVGLCALGACWWWLERHTRRGAGAGADRRSTRPPRAGN</sequence>
<evidence type="ECO:0000256" key="3">
    <source>
        <dbReference type="ARBA" id="ARBA00022989"/>
    </source>
</evidence>
<keyword evidence="4 5" id="KW-0472">Membrane</keyword>
<protein>
    <submittedName>
        <fullName evidence="6">Amino acid permease</fullName>
    </submittedName>
</protein>
<name>A0ABS1CHH2_9GAMM</name>
<feature type="transmembrane region" description="Helical" evidence="5">
    <location>
        <begin position="45"/>
        <end position="69"/>
    </location>
</feature>